<dbReference type="Proteomes" id="UP001266305">
    <property type="component" value="Unassembled WGS sequence"/>
</dbReference>
<feature type="signal peptide" evidence="3">
    <location>
        <begin position="1"/>
        <end position="26"/>
    </location>
</feature>
<accession>A0ABQ9TJE0</accession>
<dbReference type="PROSITE" id="PS01186">
    <property type="entry name" value="EGF_2"/>
    <property type="match status" value="1"/>
</dbReference>
<evidence type="ECO:0000256" key="3">
    <source>
        <dbReference type="SAM" id="SignalP"/>
    </source>
</evidence>
<keyword evidence="1" id="KW-0677">Repeat</keyword>
<dbReference type="Pfam" id="PF23106">
    <property type="entry name" value="EGF_Teneurin"/>
    <property type="match status" value="3"/>
</dbReference>
<dbReference type="PROSITE" id="PS50853">
    <property type="entry name" value="FN3"/>
    <property type="match status" value="1"/>
</dbReference>
<dbReference type="InterPro" id="IPR013783">
    <property type="entry name" value="Ig-like_fold"/>
</dbReference>
<evidence type="ECO:0000256" key="1">
    <source>
        <dbReference type="ARBA" id="ARBA00022737"/>
    </source>
</evidence>
<dbReference type="PANTHER" id="PTHR46708:SF12">
    <property type="entry name" value="TENASCIN N"/>
    <property type="match status" value="1"/>
</dbReference>
<dbReference type="Pfam" id="PF00041">
    <property type="entry name" value="fn3"/>
    <property type="match status" value="1"/>
</dbReference>
<dbReference type="InterPro" id="IPR036116">
    <property type="entry name" value="FN3_sf"/>
</dbReference>
<dbReference type="InterPro" id="IPR050991">
    <property type="entry name" value="ECM_Regulatory_Proteins"/>
</dbReference>
<evidence type="ECO:0000259" key="4">
    <source>
        <dbReference type="PROSITE" id="PS50853"/>
    </source>
</evidence>
<dbReference type="PANTHER" id="PTHR46708">
    <property type="entry name" value="TENASCIN"/>
    <property type="match status" value="1"/>
</dbReference>
<sequence length="471" mass="51664">MSLQEMFCFPLGLLLGSLLLVASAPATLELAGCSSKEQQVTVSHTYKIHVPKSALVQVEAAPQPLSDDGTSLLALGEAREEQNVIFRHNIRLQTPQDCELATSVQDLLARVKKLEEEMMEMKKQCSAQHCCQGAADLRHHCSGHGTFSLETCSCHCQEGWEGTACEQQACPGACSGHGRCVDGRCLCHQPYVGTDCGYPACPENCSGHGECVRGVCQCHEDFTSEDCSERRCPGDCSGHGFCDTGECYCEEGFAGLDCAQVVVPQGLQLLKSTDDSLLVSWEPSSQVDHYLLSYYPLGKEISGKQIQVPKEQHSYEILNLLPGTKYIVTLRNVKKEVSSSPQHLLATTDHAVLGTAWVTDETENSLDVEWENPSTEVDYYKLRYGPMTGQEVAEVTVPKSSDAKSRYDITGSPVRKWRTPEMHFNRFHLIGSNNTQLPSPTDRPLGDTSRSNAPSGLYSRADMDSSLQEEA</sequence>
<feature type="region of interest" description="Disordered" evidence="2">
    <location>
        <begin position="429"/>
        <end position="471"/>
    </location>
</feature>
<protein>
    <recommendedName>
        <fullName evidence="4">Fibronectin type-III domain-containing protein</fullName>
    </recommendedName>
</protein>
<dbReference type="Gene3D" id="2.60.40.10">
    <property type="entry name" value="Immunoglobulins"/>
    <property type="match status" value="2"/>
</dbReference>
<keyword evidence="3" id="KW-0732">Signal</keyword>
<evidence type="ECO:0000313" key="6">
    <source>
        <dbReference type="Proteomes" id="UP001266305"/>
    </source>
</evidence>
<proteinExistence type="predicted"/>
<feature type="domain" description="Fibronectin type-III" evidence="4">
    <location>
        <begin position="263"/>
        <end position="351"/>
    </location>
</feature>
<name>A0ABQ9TJE0_SAGOE</name>
<comment type="caution">
    <text evidence="5">The sequence shown here is derived from an EMBL/GenBank/DDBJ whole genome shotgun (WGS) entry which is preliminary data.</text>
</comment>
<dbReference type="SMART" id="SM00060">
    <property type="entry name" value="FN3"/>
    <property type="match status" value="1"/>
</dbReference>
<dbReference type="InterPro" id="IPR003961">
    <property type="entry name" value="FN3_dom"/>
</dbReference>
<dbReference type="SUPFAM" id="SSF49265">
    <property type="entry name" value="Fibronectin type III"/>
    <property type="match status" value="2"/>
</dbReference>
<evidence type="ECO:0000313" key="5">
    <source>
        <dbReference type="EMBL" id="KAK2084801.1"/>
    </source>
</evidence>
<keyword evidence="6" id="KW-1185">Reference proteome</keyword>
<dbReference type="CDD" id="cd00063">
    <property type="entry name" value="FN3"/>
    <property type="match status" value="2"/>
</dbReference>
<feature type="chain" id="PRO_5046305478" description="Fibronectin type-III domain-containing protein" evidence="3">
    <location>
        <begin position="27"/>
        <end position="471"/>
    </location>
</feature>
<dbReference type="Gene3D" id="2.10.25.10">
    <property type="entry name" value="Laminin"/>
    <property type="match status" value="3"/>
</dbReference>
<evidence type="ECO:0000256" key="2">
    <source>
        <dbReference type="SAM" id="MobiDB-lite"/>
    </source>
</evidence>
<reference evidence="5 6" key="1">
    <citation type="submission" date="2023-05" db="EMBL/GenBank/DDBJ databases">
        <title>B98-5 Cell Line De Novo Hybrid Assembly: An Optical Mapping Approach.</title>
        <authorList>
            <person name="Kananen K."/>
            <person name="Auerbach J.A."/>
            <person name="Kautto E."/>
            <person name="Blachly J.S."/>
        </authorList>
    </citation>
    <scope>NUCLEOTIDE SEQUENCE [LARGE SCALE GENOMIC DNA]</scope>
    <source>
        <strain evidence="5">B95-8</strain>
        <tissue evidence="5">Cell line</tissue>
    </source>
</reference>
<dbReference type="EMBL" id="JASSZA010000022">
    <property type="protein sequence ID" value="KAK2084801.1"/>
    <property type="molecule type" value="Genomic_DNA"/>
</dbReference>
<organism evidence="5 6">
    <name type="scientific">Saguinus oedipus</name>
    <name type="common">Cotton-top tamarin</name>
    <name type="synonym">Oedipomidas oedipus</name>
    <dbReference type="NCBI Taxonomy" id="9490"/>
    <lineage>
        <taxon>Eukaryota</taxon>
        <taxon>Metazoa</taxon>
        <taxon>Chordata</taxon>
        <taxon>Craniata</taxon>
        <taxon>Vertebrata</taxon>
        <taxon>Euteleostomi</taxon>
        <taxon>Mammalia</taxon>
        <taxon>Eutheria</taxon>
        <taxon>Euarchontoglires</taxon>
        <taxon>Primates</taxon>
        <taxon>Haplorrhini</taxon>
        <taxon>Platyrrhini</taxon>
        <taxon>Cebidae</taxon>
        <taxon>Callitrichinae</taxon>
        <taxon>Saguinus</taxon>
    </lineage>
</organism>
<dbReference type="InterPro" id="IPR000742">
    <property type="entry name" value="EGF"/>
</dbReference>
<gene>
    <name evidence="5" type="ORF">P7K49_037834</name>
</gene>
<dbReference type="Gene3D" id="6.10.250.2590">
    <property type="match status" value="1"/>
</dbReference>